<dbReference type="EMBL" id="BNJG01000001">
    <property type="protein sequence ID" value="GHO52490.1"/>
    <property type="molecule type" value="Genomic_DNA"/>
</dbReference>
<accession>A0ABQ3UIP8</accession>
<evidence type="ECO:0000313" key="1">
    <source>
        <dbReference type="EMBL" id="GHO52490.1"/>
    </source>
</evidence>
<gene>
    <name evidence="1" type="ORF">KSB_09650</name>
</gene>
<dbReference type="InterPro" id="IPR011006">
    <property type="entry name" value="CheY-like_superfamily"/>
</dbReference>
<organism evidence="1 2">
    <name type="scientific">Ktedonobacter robiniae</name>
    <dbReference type="NCBI Taxonomy" id="2778365"/>
    <lineage>
        <taxon>Bacteria</taxon>
        <taxon>Bacillati</taxon>
        <taxon>Chloroflexota</taxon>
        <taxon>Ktedonobacteria</taxon>
        <taxon>Ktedonobacterales</taxon>
        <taxon>Ktedonobacteraceae</taxon>
        <taxon>Ktedonobacter</taxon>
    </lineage>
</organism>
<sequence length="126" mass="14715">MYIAVIEEEPLIRDMLRHALELGGHRVDIYGTMPEQFRLYDLLIVEPGEFGQGFPAISQLMRGYCIPILILTFYEWNVCMAREYNLPAIHKMPFRLTHLLRTIGRFSQFKARLPQPQPHQSPLEAC</sequence>
<comment type="caution">
    <text evidence="1">The sequence shown here is derived from an EMBL/GenBank/DDBJ whole genome shotgun (WGS) entry which is preliminary data.</text>
</comment>
<keyword evidence="2" id="KW-1185">Reference proteome</keyword>
<evidence type="ECO:0000313" key="2">
    <source>
        <dbReference type="Proteomes" id="UP000654345"/>
    </source>
</evidence>
<dbReference type="SUPFAM" id="SSF52172">
    <property type="entry name" value="CheY-like"/>
    <property type="match status" value="1"/>
</dbReference>
<reference evidence="1 2" key="1">
    <citation type="journal article" date="2021" name="Int. J. Syst. Evol. Microbiol.">
        <title>Reticulibacter mediterranei gen. nov., sp. nov., within the new family Reticulibacteraceae fam. nov., and Ktedonospora formicarum gen. nov., sp. nov., Ktedonobacter robiniae sp. nov., Dictyobacter formicarum sp. nov. and Dictyobacter arantiisoli sp. nov., belonging to the class Ktedonobacteria.</title>
        <authorList>
            <person name="Yabe S."/>
            <person name="Zheng Y."/>
            <person name="Wang C.M."/>
            <person name="Sakai Y."/>
            <person name="Abe K."/>
            <person name="Yokota A."/>
            <person name="Donadio S."/>
            <person name="Cavaletti L."/>
            <person name="Monciardini P."/>
        </authorList>
    </citation>
    <scope>NUCLEOTIDE SEQUENCE [LARGE SCALE GENOMIC DNA]</scope>
    <source>
        <strain evidence="1 2">SOSP1-30</strain>
    </source>
</reference>
<proteinExistence type="predicted"/>
<dbReference type="RefSeq" id="WP_201369397.1">
    <property type="nucleotide sequence ID" value="NZ_BNJG01000001.1"/>
</dbReference>
<dbReference type="Proteomes" id="UP000654345">
    <property type="component" value="Unassembled WGS sequence"/>
</dbReference>
<protein>
    <recommendedName>
        <fullName evidence="3">Response regulatory domain-containing protein</fullName>
    </recommendedName>
</protein>
<name>A0ABQ3UIP8_9CHLR</name>
<evidence type="ECO:0008006" key="3">
    <source>
        <dbReference type="Google" id="ProtNLM"/>
    </source>
</evidence>